<comment type="caution">
    <text evidence="2">The sequence shown here is derived from an EMBL/GenBank/DDBJ whole genome shotgun (WGS) entry which is preliminary data.</text>
</comment>
<reference evidence="2 3" key="1">
    <citation type="submission" date="2018-12" db="EMBL/GenBank/DDBJ databases">
        <authorList>
            <person name="Li F."/>
        </authorList>
    </citation>
    <scope>NUCLEOTIDE SEQUENCE [LARGE SCALE GENOMIC DNA]</scope>
    <source>
        <strain evidence="2 3">8H24J-4-2</strain>
    </source>
</reference>
<keyword evidence="1" id="KW-0472">Membrane</keyword>
<keyword evidence="1" id="KW-1133">Transmembrane helix</keyword>
<dbReference type="EMBL" id="RZNC01000004">
    <property type="protein sequence ID" value="RWZ59686.1"/>
    <property type="molecule type" value="Genomic_DNA"/>
</dbReference>
<dbReference type="AlphaFoldDB" id="A0A444Q6Z9"/>
<gene>
    <name evidence="2" type="ORF">ELQ92_12790</name>
</gene>
<evidence type="ECO:0000256" key="1">
    <source>
        <dbReference type="SAM" id="Phobius"/>
    </source>
</evidence>
<keyword evidence="3" id="KW-1185">Reference proteome</keyword>
<dbReference type="RefSeq" id="WP_128499568.1">
    <property type="nucleotide sequence ID" value="NZ_RZNC01000004.1"/>
</dbReference>
<protein>
    <submittedName>
        <fullName evidence="2">Uncharacterized protein</fullName>
    </submittedName>
</protein>
<name>A0A444Q6Z9_9MICO</name>
<keyword evidence="1" id="KW-0812">Transmembrane</keyword>
<evidence type="ECO:0000313" key="2">
    <source>
        <dbReference type="EMBL" id="RWZ59686.1"/>
    </source>
</evidence>
<feature type="transmembrane region" description="Helical" evidence="1">
    <location>
        <begin position="57"/>
        <end position="79"/>
    </location>
</feature>
<organism evidence="2 3">
    <name type="scientific">Labedella populi</name>
    <dbReference type="NCBI Taxonomy" id="2498850"/>
    <lineage>
        <taxon>Bacteria</taxon>
        <taxon>Bacillati</taxon>
        <taxon>Actinomycetota</taxon>
        <taxon>Actinomycetes</taxon>
        <taxon>Micrococcales</taxon>
        <taxon>Microbacteriaceae</taxon>
        <taxon>Labedella</taxon>
    </lineage>
</organism>
<proteinExistence type="predicted"/>
<accession>A0A444Q6Z9</accession>
<evidence type="ECO:0000313" key="3">
    <source>
        <dbReference type="Proteomes" id="UP000288603"/>
    </source>
</evidence>
<dbReference type="Proteomes" id="UP000288603">
    <property type="component" value="Unassembled WGS sequence"/>
</dbReference>
<feature type="transmembrane region" description="Helical" evidence="1">
    <location>
        <begin position="21"/>
        <end position="45"/>
    </location>
</feature>
<sequence>MTRPSRTDDESGVSLLRDAGGAVAFGLGLLLLAAGLLLVILGLVGSPTVVGEGIAPVLLGLVLVLAGLGTAAAGLVALYRRLTRDR</sequence>